<dbReference type="AlphaFoldDB" id="A0A197KBI3"/>
<feature type="region of interest" description="Disordered" evidence="1">
    <location>
        <begin position="11"/>
        <end position="34"/>
    </location>
</feature>
<sequence>MLRSISIANARDTTQNAQSLAPPLPPPNPSSLSSALLAAPTFSQTPAGAHITKGVDQIAMDQERLQQSLDALGQHGLNIDNFDLDDDFDGGGDDSYLALANSFDTNVYPDLGSFQDEDNNLGRRWRFLKRLLDLGPSSQNT</sequence>
<reference evidence="2 3" key="1">
    <citation type="submission" date="2016-05" db="EMBL/GenBank/DDBJ databases">
        <title>Genome sequencing reveals origins of a unique bacterial endosymbiosis in the earliest lineages of terrestrial Fungi.</title>
        <authorList>
            <consortium name="DOE Joint Genome Institute"/>
            <person name="Uehling J."/>
            <person name="Gryganskyi A."/>
            <person name="Hameed K."/>
            <person name="Tschaplinski T."/>
            <person name="Misztal P."/>
            <person name="Wu S."/>
            <person name="Desiro A."/>
            <person name="Vande Pol N."/>
            <person name="Du Z.-Y."/>
            <person name="Zienkiewicz A."/>
            <person name="Zienkiewicz K."/>
            <person name="Morin E."/>
            <person name="Tisserant E."/>
            <person name="Splivallo R."/>
            <person name="Hainaut M."/>
            <person name="Henrissat B."/>
            <person name="Ohm R."/>
            <person name="Kuo A."/>
            <person name="Yan J."/>
            <person name="Lipzen A."/>
            <person name="Nolan M."/>
            <person name="Labutti K."/>
            <person name="Barry K."/>
            <person name="Goldstein A."/>
            <person name="Labbe J."/>
            <person name="Schadt C."/>
            <person name="Tuskan G."/>
            <person name="Grigoriev I."/>
            <person name="Martin F."/>
            <person name="Vilgalys R."/>
            <person name="Bonito G."/>
        </authorList>
    </citation>
    <scope>NUCLEOTIDE SEQUENCE [LARGE SCALE GENOMIC DNA]</scope>
    <source>
        <strain evidence="2 3">AG-77</strain>
    </source>
</reference>
<gene>
    <name evidence="2" type="ORF">K457DRAFT_776529</name>
</gene>
<protein>
    <submittedName>
        <fullName evidence="2">Uncharacterized protein</fullName>
    </submittedName>
</protein>
<keyword evidence="3" id="KW-1185">Reference proteome</keyword>
<organism evidence="2 3">
    <name type="scientific">Linnemannia elongata AG-77</name>
    <dbReference type="NCBI Taxonomy" id="1314771"/>
    <lineage>
        <taxon>Eukaryota</taxon>
        <taxon>Fungi</taxon>
        <taxon>Fungi incertae sedis</taxon>
        <taxon>Mucoromycota</taxon>
        <taxon>Mortierellomycotina</taxon>
        <taxon>Mortierellomycetes</taxon>
        <taxon>Mortierellales</taxon>
        <taxon>Mortierellaceae</taxon>
        <taxon>Linnemannia</taxon>
    </lineage>
</organism>
<name>A0A197KBI3_9FUNG</name>
<evidence type="ECO:0000256" key="1">
    <source>
        <dbReference type="SAM" id="MobiDB-lite"/>
    </source>
</evidence>
<evidence type="ECO:0000313" key="3">
    <source>
        <dbReference type="Proteomes" id="UP000078512"/>
    </source>
</evidence>
<dbReference type="EMBL" id="KV442017">
    <property type="protein sequence ID" value="OAQ34538.1"/>
    <property type="molecule type" value="Genomic_DNA"/>
</dbReference>
<proteinExistence type="predicted"/>
<evidence type="ECO:0000313" key="2">
    <source>
        <dbReference type="EMBL" id="OAQ34538.1"/>
    </source>
</evidence>
<dbReference type="Proteomes" id="UP000078512">
    <property type="component" value="Unassembled WGS sequence"/>
</dbReference>
<dbReference type="OrthoDB" id="10463377at2759"/>
<accession>A0A197KBI3</accession>